<dbReference type="OMA" id="WTWVTGA"/>
<dbReference type="AlphaFoldDB" id="A0A0M4P9F4"/>
<keyword evidence="1" id="KW-1133">Transmembrane helix</keyword>
<accession>A0A0M4P9F4</accession>
<evidence type="ECO:0000313" key="2">
    <source>
        <dbReference type="EMBL" id="ALE59681.1"/>
    </source>
</evidence>
<protein>
    <submittedName>
        <fullName evidence="2">Putative membrane spanning protein</fullName>
    </submittedName>
</protein>
<dbReference type="RefSeq" id="WP_005771586.1">
    <property type="nucleotide sequence ID" value="NZ_AP019757.1"/>
</dbReference>
<feature type="transmembrane region" description="Helical" evidence="1">
    <location>
        <begin position="44"/>
        <end position="64"/>
    </location>
</feature>
<keyword evidence="1" id="KW-0472">Membrane</keyword>
<name>A0A0M4P9F4_COXBE</name>
<dbReference type="PATRIC" id="fig|777.21.peg.267"/>
<organism evidence="2">
    <name type="scientific">Coxiella burnetii</name>
    <dbReference type="NCBI Taxonomy" id="777"/>
    <lineage>
        <taxon>Bacteria</taxon>
        <taxon>Pseudomonadati</taxon>
        <taxon>Pseudomonadota</taxon>
        <taxon>Gammaproteobacteria</taxon>
        <taxon>Legionellales</taxon>
        <taxon>Coxiellaceae</taxon>
        <taxon>Coxiella</taxon>
    </lineage>
</organism>
<feature type="transmembrane region" description="Helical" evidence="1">
    <location>
        <begin position="70"/>
        <end position="88"/>
    </location>
</feature>
<evidence type="ECO:0000256" key="1">
    <source>
        <dbReference type="SAM" id="Phobius"/>
    </source>
</evidence>
<proteinExistence type="predicted"/>
<feature type="transmembrane region" description="Helical" evidence="1">
    <location>
        <begin position="6"/>
        <end position="24"/>
    </location>
</feature>
<gene>
    <name evidence="2" type="ORF">CBU_0206</name>
</gene>
<feature type="transmembrane region" description="Helical" evidence="1">
    <location>
        <begin position="108"/>
        <end position="128"/>
    </location>
</feature>
<reference evidence="2" key="1">
    <citation type="journal article" date="2015" name="Microbes Infect.">
        <title>Whole genome PCR scanning (WGPS) of Coxiella burnetii strains from ruminants.</title>
        <authorList>
            <person name="Sidi-Boumedine K."/>
            <person name="Adam G."/>
            <person name="Angen O."/>
            <person name="Aspan A."/>
            <person name="Bossers A."/>
            <person name="Roest H.J."/>
            <person name="Prigent M."/>
            <person name="Thiery R."/>
            <person name="Rousset E."/>
        </authorList>
    </citation>
    <scope>NUCLEOTIDE SEQUENCE</scope>
    <source>
        <strain evidence="2">EVC13</strain>
    </source>
</reference>
<sequence>MEISVFLARVIGLYFVIISLFMLIRHKSAASMLKDFATQRGVLLLNAIITLIIGILLVVSHNLWVADWRVVITIIAWLVLIAGIVRLFTIDATKSIVKWWLKRSDRLIVAAIVYLIVGIYLLFVSMGAGI</sequence>
<keyword evidence="1" id="KW-0812">Transmembrane</keyword>
<dbReference type="EMBL" id="KT381467">
    <property type="protein sequence ID" value="ALE59681.1"/>
    <property type="molecule type" value="Genomic_DNA"/>
</dbReference>